<dbReference type="AlphaFoldDB" id="A0A2S2CWN9"/>
<dbReference type="KEGG" id="azz:DEW08_22800"/>
<dbReference type="EMBL" id="CP029356">
    <property type="protein sequence ID" value="AWK88889.1"/>
    <property type="molecule type" value="Genomic_DNA"/>
</dbReference>
<keyword evidence="1" id="KW-1133">Transmembrane helix</keyword>
<name>A0A2S2CWN9_9PROT</name>
<evidence type="ECO:0008006" key="4">
    <source>
        <dbReference type="Google" id="ProtNLM"/>
    </source>
</evidence>
<proteinExistence type="predicted"/>
<dbReference type="RefSeq" id="WP_109331627.1">
    <property type="nucleotide sequence ID" value="NZ_CP029356.1"/>
</dbReference>
<dbReference type="InterPro" id="IPR019099">
    <property type="entry name" value="Uncharacterised_PGPGW_TM"/>
</dbReference>
<organism evidence="2 3">
    <name type="scientific">Azospirillum thermophilum</name>
    <dbReference type="NCBI Taxonomy" id="2202148"/>
    <lineage>
        <taxon>Bacteria</taxon>
        <taxon>Pseudomonadati</taxon>
        <taxon>Pseudomonadota</taxon>
        <taxon>Alphaproteobacteria</taxon>
        <taxon>Rhodospirillales</taxon>
        <taxon>Azospirillaceae</taxon>
        <taxon>Azospirillum</taxon>
    </lineage>
</organism>
<gene>
    <name evidence="2" type="ORF">DEW08_22800</name>
</gene>
<protein>
    <recommendedName>
        <fullName evidence="4">Transmembrane protein (PGPGW)</fullName>
    </recommendedName>
</protein>
<dbReference type="Proteomes" id="UP000245629">
    <property type="component" value="Plasmid unnamed1"/>
</dbReference>
<sequence length="103" mass="11491">MFFSGGSPRTGRFDDRDTVRAPSLGRLRQLALIGMGWTIIVLGILIAPLPGPGGLPVIALGGVLLLRNSADARRGFVRLKRRYPRMFGPVERLRQRLRNRRKA</sequence>
<keyword evidence="1" id="KW-0812">Transmembrane</keyword>
<keyword evidence="3" id="KW-1185">Reference proteome</keyword>
<accession>A0A2S2CWN9</accession>
<geneLocation type="plasmid" evidence="2 3">
    <name>unnamed1</name>
</geneLocation>
<evidence type="ECO:0000313" key="2">
    <source>
        <dbReference type="EMBL" id="AWK88889.1"/>
    </source>
</evidence>
<evidence type="ECO:0000256" key="1">
    <source>
        <dbReference type="SAM" id="Phobius"/>
    </source>
</evidence>
<keyword evidence="1" id="KW-0472">Membrane</keyword>
<feature type="transmembrane region" description="Helical" evidence="1">
    <location>
        <begin position="53"/>
        <end position="70"/>
    </location>
</feature>
<reference evidence="3" key="1">
    <citation type="submission" date="2018-05" db="EMBL/GenBank/DDBJ databases">
        <title>Azospirillum thermophila sp. nov., a novel isolated from hot spring.</title>
        <authorList>
            <person name="Zhao Z."/>
        </authorList>
    </citation>
    <scope>NUCLEOTIDE SEQUENCE [LARGE SCALE GENOMIC DNA]</scope>
    <source>
        <strain evidence="3">CFH 70021</strain>
        <plasmid evidence="3">unnamed1</plasmid>
    </source>
</reference>
<keyword evidence="2" id="KW-0614">Plasmid</keyword>
<dbReference type="OrthoDB" id="7308169at2"/>
<evidence type="ECO:0000313" key="3">
    <source>
        <dbReference type="Proteomes" id="UP000245629"/>
    </source>
</evidence>
<dbReference type="Pfam" id="PF09656">
    <property type="entry name" value="PGPGW"/>
    <property type="match status" value="1"/>
</dbReference>